<keyword evidence="4 7" id="KW-0812">Transmembrane</keyword>
<dbReference type="InterPro" id="IPR032816">
    <property type="entry name" value="VTT_dom"/>
</dbReference>
<sequence length="213" mass="22985">MMEAWTDAFEGWVRSNAGWAAVATFVIAFLESFPVVSILVPSTALLLAIGALIGAELVGPVPLLLACILGGILGDATGYWLARAIGPYAVRRYLPVSCRRIYAWSVVVFRRWGWWAVFVGRFLGPMRAVTPLAAGVVGMRNRMFQSANILSALIWAPVVLLPGTIGGWLARQLGARPDPLTIAAVVAAAALAWLAYQRLRPVAAAMLRIRMRG</sequence>
<dbReference type="EMBL" id="JAAGBB010000098">
    <property type="protein sequence ID" value="MBR0669322.1"/>
    <property type="molecule type" value="Genomic_DNA"/>
</dbReference>
<reference evidence="10" key="1">
    <citation type="journal article" date="2021" name="Syst. Appl. Microbiol.">
        <title>Roseomonas hellenica sp. nov., isolated from roots of wild-growing Alkanna tinctoria.</title>
        <authorList>
            <person name="Rat A."/>
            <person name="Naranjo H.D."/>
            <person name="Lebbe L."/>
            <person name="Cnockaert M."/>
            <person name="Krigas N."/>
            <person name="Grigoriadou K."/>
            <person name="Maloupa E."/>
            <person name="Willems A."/>
        </authorList>
    </citation>
    <scope>NUCLEOTIDE SEQUENCE [LARGE SCALE GENOMIC DNA]</scope>
    <source>
        <strain evidence="10">LMG 31523</strain>
    </source>
</reference>
<dbReference type="RefSeq" id="WP_211858245.1">
    <property type="nucleotide sequence ID" value="NZ_JAAGBB010000098.1"/>
</dbReference>
<comment type="similarity">
    <text evidence="2 7">Belongs to the DedA family.</text>
</comment>
<feature type="transmembrane region" description="Helical" evidence="7">
    <location>
        <begin position="180"/>
        <end position="196"/>
    </location>
</feature>
<dbReference type="Pfam" id="PF09335">
    <property type="entry name" value="VTT_dom"/>
    <property type="match status" value="1"/>
</dbReference>
<comment type="subcellular location">
    <subcellularLocation>
        <location evidence="1 7">Cell membrane</location>
        <topology evidence="1 7">Multi-pass membrane protein</topology>
    </subcellularLocation>
</comment>
<keyword evidence="10" id="KW-1185">Reference proteome</keyword>
<evidence type="ECO:0000313" key="9">
    <source>
        <dbReference type="EMBL" id="MBR0669322.1"/>
    </source>
</evidence>
<name>A0ABS5F9U2_9PROT</name>
<keyword evidence="5 7" id="KW-1133">Transmembrane helix</keyword>
<keyword evidence="3 7" id="KW-1003">Cell membrane</keyword>
<evidence type="ECO:0000256" key="6">
    <source>
        <dbReference type="ARBA" id="ARBA00023136"/>
    </source>
</evidence>
<evidence type="ECO:0000256" key="3">
    <source>
        <dbReference type="ARBA" id="ARBA00022475"/>
    </source>
</evidence>
<dbReference type="InterPro" id="IPR032818">
    <property type="entry name" value="DedA-like"/>
</dbReference>
<feature type="transmembrane region" description="Helical" evidence="7">
    <location>
        <begin position="149"/>
        <end position="168"/>
    </location>
</feature>
<comment type="caution">
    <text evidence="9">The sequence shown here is derived from an EMBL/GenBank/DDBJ whole genome shotgun (WGS) entry which is preliminary data.</text>
</comment>
<protein>
    <submittedName>
        <fullName evidence="9">DedA family protein</fullName>
    </submittedName>
</protein>
<organism evidence="9 10">
    <name type="scientific">Plastoroseomonas hellenica</name>
    <dbReference type="NCBI Taxonomy" id="2687306"/>
    <lineage>
        <taxon>Bacteria</taxon>
        <taxon>Pseudomonadati</taxon>
        <taxon>Pseudomonadota</taxon>
        <taxon>Alphaproteobacteria</taxon>
        <taxon>Acetobacterales</taxon>
        <taxon>Acetobacteraceae</taxon>
        <taxon>Plastoroseomonas</taxon>
    </lineage>
</organism>
<evidence type="ECO:0000259" key="8">
    <source>
        <dbReference type="Pfam" id="PF09335"/>
    </source>
</evidence>
<feature type="domain" description="VTT" evidence="8">
    <location>
        <begin position="40"/>
        <end position="163"/>
    </location>
</feature>
<keyword evidence="6 7" id="KW-0472">Membrane</keyword>
<feature type="transmembrane region" description="Helical" evidence="7">
    <location>
        <begin position="35"/>
        <end position="55"/>
    </location>
</feature>
<proteinExistence type="inferred from homology"/>
<dbReference type="Proteomes" id="UP001196870">
    <property type="component" value="Unassembled WGS sequence"/>
</dbReference>
<evidence type="ECO:0000256" key="2">
    <source>
        <dbReference type="ARBA" id="ARBA00010792"/>
    </source>
</evidence>
<evidence type="ECO:0000256" key="7">
    <source>
        <dbReference type="RuleBase" id="RU367016"/>
    </source>
</evidence>
<evidence type="ECO:0000313" key="10">
    <source>
        <dbReference type="Proteomes" id="UP001196870"/>
    </source>
</evidence>
<dbReference type="PANTHER" id="PTHR30353">
    <property type="entry name" value="INNER MEMBRANE PROTEIN DEDA-RELATED"/>
    <property type="match status" value="1"/>
</dbReference>
<dbReference type="PANTHER" id="PTHR30353:SF15">
    <property type="entry name" value="INNER MEMBRANE PROTEIN YABI"/>
    <property type="match status" value="1"/>
</dbReference>
<evidence type="ECO:0000256" key="5">
    <source>
        <dbReference type="ARBA" id="ARBA00022989"/>
    </source>
</evidence>
<accession>A0ABS5F9U2</accession>
<evidence type="ECO:0000256" key="1">
    <source>
        <dbReference type="ARBA" id="ARBA00004651"/>
    </source>
</evidence>
<gene>
    <name evidence="9" type="ORF">GXW71_33540</name>
</gene>
<evidence type="ECO:0000256" key="4">
    <source>
        <dbReference type="ARBA" id="ARBA00022692"/>
    </source>
</evidence>
<feature type="transmembrane region" description="Helical" evidence="7">
    <location>
        <begin position="61"/>
        <end position="82"/>
    </location>
</feature>